<dbReference type="Pfam" id="PF00565">
    <property type="entry name" value="SNase"/>
    <property type="match status" value="1"/>
</dbReference>
<evidence type="ECO:0000259" key="3">
    <source>
        <dbReference type="PROSITE" id="PS50830"/>
    </source>
</evidence>
<sequence>MRFLISILLCVMTLPAFAESRTAIIGAIQVIDGETLEIQNQRIKLWGVDAPELNQTCKDGQDAGYDCGKEAASALSQWLKELQPVRCEPRGNDNSGNTIAICYTSTGDDIAGWMVRNGYAIDWPKYSNGFYGVSEKQAQSNKSGVWQHNEAAPWKLTEK</sequence>
<dbReference type="SMART" id="SM00318">
    <property type="entry name" value="SNc"/>
    <property type="match status" value="1"/>
</dbReference>
<dbReference type="InterPro" id="IPR016071">
    <property type="entry name" value="Staphylococal_nuclease_OB-fold"/>
</dbReference>
<dbReference type="EMBL" id="CP015820">
    <property type="protein sequence ID" value="AQT42822.1"/>
    <property type="molecule type" value="Genomic_DNA"/>
</dbReference>
<name>A0A1U9MBD7_9HYPH</name>
<feature type="signal peptide" evidence="2">
    <location>
        <begin position="1"/>
        <end position="18"/>
    </location>
</feature>
<dbReference type="InterPro" id="IPR035437">
    <property type="entry name" value="SNase_OB-fold_sf"/>
</dbReference>
<keyword evidence="4" id="KW-0540">Nuclease</keyword>
<feature type="region of interest" description="Disordered" evidence="1">
    <location>
        <begin position="138"/>
        <end position="159"/>
    </location>
</feature>
<evidence type="ECO:0000256" key="2">
    <source>
        <dbReference type="SAM" id="SignalP"/>
    </source>
</evidence>
<dbReference type="RefSeq" id="WP_188317710.1">
    <property type="nucleotide sequence ID" value="NZ_CP015820.1"/>
</dbReference>
<keyword evidence="4" id="KW-0378">Hydrolase</keyword>
<feature type="domain" description="TNase-like" evidence="3">
    <location>
        <begin position="29"/>
        <end position="148"/>
    </location>
</feature>
<dbReference type="Gene3D" id="2.40.50.90">
    <property type="match status" value="1"/>
</dbReference>
<dbReference type="PROSITE" id="PS50830">
    <property type="entry name" value="TNASE_3"/>
    <property type="match status" value="1"/>
</dbReference>
<dbReference type="GO" id="GO:0004519">
    <property type="term" value="F:endonuclease activity"/>
    <property type="evidence" value="ECO:0007669"/>
    <property type="project" value="UniProtKB-KW"/>
</dbReference>
<keyword evidence="2" id="KW-0732">Signal</keyword>
<evidence type="ECO:0000313" key="4">
    <source>
        <dbReference type="EMBL" id="AQT42822.1"/>
    </source>
</evidence>
<accession>A0A1U9MBD7</accession>
<gene>
    <name evidence="4" type="ORF">BBC0178_013570</name>
</gene>
<reference evidence="4 5" key="1">
    <citation type="submission" date="2016-11" db="EMBL/GenBank/DDBJ databases">
        <title>Comparative genomics of Bartonella apis.</title>
        <authorList>
            <person name="Engel P."/>
        </authorList>
    </citation>
    <scope>NUCLEOTIDE SEQUENCE [LARGE SCALE GENOMIC DNA]</scope>
    <source>
        <strain evidence="4 5">BBC0178</strain>
    </source>
</reference>
<evidence type="ECO:0000313" key="5">
    <source>
        <dbReference type="Proteomes" id="UP000189660"/>
    </source>
</evidence>
<feature type="chain" id="PRO_5012437176" evidence="2">
    <location>
        <begin position="19"/>
        <end position="159"/>
    </location>
</feature>
<keyword evidence="4" id="KW-0255">Endonuclease</keyword>
<dbReference type="SUPFAM" id="SSF50199">
    <property type="entry name" value="Staphylococcal nuclease"/>
    <property type="match status" value="1"/>
</dbReference>
<proteinExistence type="predicted"/>
<dbReference type="AlphaFoldDB" id="A0A1U9MBD7"/>
<keyword evidence="5" id="KW-1185">Reference proteome</keyword>
<dbReference type="Proteomes" id="UP000189660">
    <property type="component" value="Chromosome"/>
</dbReference>
<organism evidence="4 5">
    <name type="scientific">Bartonella apihabitans</name>
    <dbReference type="NCBI Taxonomy" id="2750929"/>
    <lineage>
        <taxon>Bacteria</taxon>
        <taxon>Pseudomonadati</taxon>
        <taxon>Pseudomonadota</taxon>
        <taxon>Alphaproteobacteria</taxon>
        <taxon>Hyphomicrobiales</taxon>
        <taxon>Bartonellaceae</taxon>
        <taxon>Bartonella</taxon>
    </lineage>
</organism>
<evidence type="ECO:0000256" key="1">
    <source>
        <dbReference type="SAM" id="MobiDB-lite"/>
    </source>
</evidence>
<protein>
    <submittedName>
        <fullName evidence="4">Endonuclease YncB, thermonuclease family</fullName>
    </submittedName>
</protein>
<dbReference type="KEGG" id="bapa:BBC0178_013570"/>